<dbReference type="Pfam" id="PF09935">
    <property type="entry name" value="DUF2167"/>
    <property type="match status" value="1"/>
</dbReference>
<dbReference type="OrthoDB" id="196355at2"/>
<organism evidence="3 4">
    <name type="scientific">Chryseolinea serpens</name>
    <dbReference type="NCBI Taxonomy" id="947013"/>
    <lineage>
        <taxon>Bacteria</taxon>
        <taxon>Pseudomonadati</taxon>
        <taxon>Bacteroidota</taxon>
        <taxon>Cytophagia</taxon>
        <taxon>Cytophagales</taxon>
        <taxon>Fulvivirgaceae</taxon>
        <taxon>Chryseolinea</taxon>
    </lineage>
</organism>
<dbReference type="STRING" id="947013.SAMN04488109_5919"/>
<dbReference type="RefSeq" id="WP_073141874.1">
    <property type="nucleotide sequence ID" value="NZ_FQWQ01000005.1"/>
</dbReference>
<accession>A0A1M5WQP6</accession>
<dbReference type="EMBL" id="FQWQ01000005">
    <property type="protein sequence ID" value="SHH89828.1"/>
    <property type="molecule type" value="Genomic_DNA"/>
</dbReference>
<sequence length="306" mass="33415">MKSLLPLALCLVIASAFASEADSTQVLADSLEATFNYQHGEIKFENGIGTLNVPEGFRYLDPKQSEYVIHDLWGNPGGSGTLGMILPEEIGITEGAWAFIITYEEMGYVKDDDADDIDYDDLLEELQKETVEGNKEREKEGYEPITLVGWAAKPYYDKSKNVLHWAKEIKFGEAEESTLNYNVRILGRKGVLVLNAVASMNELPEVEKNIDPVLTSFSYGEGNKYSDFNPDVDEVAAWTIGGLVAGKVLAKVGILALLLKNIKLVGLAIVGAFAGIRKWFKKKVDPPAVRDIGGGTPEPPADSTPA</sequence>
<gene>
    <name evidence="3" type="ORF">SAMN04488109_5919</name>
</gene>
<keyword evidence="1" id="KW-0472">Membrane</keyword>
<evidence type="ECO:0000313" key="4">
    <source>
        <dbReference type="Proteomes" id="UP000184212"/>
    </source>
</evidence>
<keyword evidence="2" id="KW-0732">Signal</keyword>
<proteinExistence type="predicted"/>
<feature type="signal peptide" evidence="2">
    <location>
        <begin position="1"/>
        <end position="18"/>
    </location>
</feature>
<evidence type="ECO:0000256" key="2">
    <source>
        <dbReference type="SAM" id="SignalP"/>
    </source>
</evidence>
<feature type="transmembrane region" description="Helical" evidence="1">
    <location>
        <begin position="254"/>
        <end position="276"/>
    </location>
</feature>
<dbReference type="InterPro" id="IPR018682">
    <property type="entry name" value="DUF2167_membr"/>
</dbReference>
<dbReference type="AlphaFoldDB" id="A0A1M5WQP6"/>
<evidence type="ECO:0000313" key="3">
    <source>
        <dbReference type="EMBL" id="SHH89828.1"/>
    </source>
</evidence>
<protein>
    <submittedName>
        <fullName evidence="3">Uncharacterized membrane-anchored protein</fullName>
    </submittedName>
</protein>
<keyword evidence="1" id="KW-1133">Transmembrane helix</keyword>
<dbReference type="Proteomes" id="UP000184212">
    <property type="component" value="Unassembled WGS sequence"/>
</dbReference>
<keyword evidence="1" id="KW-0812">Transmembrane</keyword>
<reference evidence="3 4" key="1">
    <citation type="submission" date="2016-11" db="EMBL/GenBank/DDBJ databases">
        <authorList>
            <person name="Jaros S."/>
            <person name="Januszkiewicz K."/>
            <person name="Wedrychowicz H."/>
        </authorList>
    </citation>
    <scope>NUCLEOTIDE SEQUENCE [LARGE SCALE GENOMIC DNA]</scope>
    <source>
        <strain evidence="3 4">DSM 24574</strain>
    </source>
</reference>
<evidence type="ECO:0000256" key="1">
    <source>
        <dbReference type="SAM" id="Phobius"/>
    </source>
</evidence>
<keyword evidence="4" id="KW-1185">Reference proteome</keyword>
<feature type="chain" id="PRO_5013110400" evidence="2">
    <location>
        <begin position="19"/>
        <end position="306"/>
    </location>
</feature>
<name>A0A1M5WQP6_9BACT</name>